<evidence type="ECO:0000313" key="3">
    <source>
        <dbReference type="Proteomes" id="UP000236161"/>
    </source>
</evidence>
<feature type="region of interest" description="Disordered" evidence="1">
    <location>
        <begin position="20"/>
        <end position="44"/>
    </location>
</feature>
<name>A0A2I0A063_9ASPA</name>
<dbReference type="STRING" id="1088818.A0A2I0A063"/>
<dbReference type="PANTHER" id="PTHR35717:SF1">
    <property type="entry name" value="OS05G0156200 PROTEIN"/>
    <property type="match status" value="1"/>
</dbReference>
<dbReference type="Proteomes" id="UP000236161">
    <property type="component" value="Unassembled WGS sequence"/>
</dbReference>
<organism evidence="2 3">
    <name type="scientific">Apostasia shenzhenica</name>
    <dbReference type="NCBI Taxonomy" id="1088818"/>
    <lineage>
        <taxon>Eukaryota</taxon>
        <taxon>Viridiplantae</taxon>
        <taxon>Streptophyta</taxon>
        <taxon>Embryophyta</taxon>
        <taxon>Tracheophyta</taxon>
        <taxon>Spermatophyta</taxon>
        <taxon>Magnoliopsida</taxon>
        <taxon>Liliopsida</taxon>
        <taxon>Asparagales</taxon>
        <taxon>Orchidaceae</taxon>
        <taxon>Apostasioideae</taxon>
        <taxon>Apostasia</taxon>
    </lineage>
</organism>
<keyword evidence="3" id="KW-1185">Reference proteome</keyword>
<protein>
    <submittedName>
        <fullName evidence="2">Uncharacterized protein</fullName>
    </submittedName>
</protein>
<proteinExistence type="predicted"/>
<accession>A0A2I0A063</accession>
<dbReference type="AlphaFoldDB" id="A0A2I0A063"/>
<dbReference type="OrthoDB" id="637546at2759"/>
<sequence>MASSLNGLTVGDSLAENLREYPANLRESPARSENGTYNQRGPIDRLVGKRSCYSDDMSPQYSPMSEDSDDSRFCDISTNSTSFHPDFTTNPTSPVSPYRSQRLPAGPVAASIYTLPSCTLSTVACSHPRQRGSETDNRFPSSPNDVCHTADLRRAALLRSVQIRTQGEERPFSCSKTLEDDVVYHIPEREAAEDYIEECSSVGVINESNLDGDQ</sequence>
<dbReference type="EMBL" id="KZ452102">
    <property type="protein sequence ID" value="PKA48922.1"/>
    <property type="molecule type" value="Genomic_DNA"/>
</dbReference>
<dbReference type="PANTHER" id="PTHR35717">
    <property type="entry name" value="OS05G0156200 PROTEIN"/>
    <property type="match status" value="1"/>
</dbReference>
<evidence type="ECO:0000256" key="1">
    <source>
        <dbReference type="SAM" id="MobiDB-lite"/>
    </source>
</evidence>
<evidence type="ECO:0000313" key="2">
    <source>
        <dbReference type="EMBL" id="PKA48922.1"/>
    </source>
</evidence>
<reference evidence="2 3" key="1">
    <citation type="journal article" date="2017" name="Nature">
        <title>The Apostasia genome and the evolution of orchids.</title>
        <authorList>
            <person name="Zhang G.Q."/>
            <person name="Liu K.W."/>
            <person name="Li Z."/>
            <person name="Lohaus R."/>
            <person name="Hsiao Y.Y."/>
            <person name="Niu S.C."/>
            <person name="Wang J.Y."/>
            <person name="Lin Y.C."/>
            <person name="Xu Q."/>
            <person name="Chen L.J."/>
            <person name="Yoshida K."/>
            <person name="Fujiwara S."/>
            <person name="Wang Z.W."/>
            <person name="Zhang Y.Q."/>
            <person name="Mitsuda N."/>
            <person name="Wang M."/>
            <person name="Liu G.H."/>
            <person name="Pecoraro L."/>
            <person name="Huang H.X."/>
            <person name="Xiao X.J."/>
            <person name="Lin M."/>
            <person name="Wu X.Y."/>
            <person name="Wu W.L."/>
            <person name="Chen Y.Y."/>
            <person name="Chang S.B."/>
            <person name="Sakamoto S."/>
            <person name="Ohme-Takagi M."/>
            <person name="Yagi M."/>
            <person name="Zeng S.J."/>
            <person name="Shen C.Y."/>
            <person name="Yeh C.M."/>
            <person name="Luo Y.B."/>
            <person name="Tsai W.C."/>
            <person name="Van de Peer Y."/>
            <person name="Liu Z.J."/>
        </authorList>
    </citation>
    <scope>NUCLEOTIDE SEQUENCE [LARGE SCALE GENOMIC DNA]</scope>
    <source>
        <strain evidence="3">cv. Shenzhen</strain>
        <tissue evidence="2">Stem</tissue>
    </source>
</reference>
<gene>
    <name evidence="2" type="ORF">AXF42_Ash016438</name>
</gene>